<sequence>MNLGELSTDFLLPLLEATRQNDRNPEQVLAQYGFQEEQLQHPGQWLSIARFMRIGEALIDLTDNPGLGLEAGRLGGLTGAGLAGMAAITAPTLGDALETLTRFEPLYARNIRGSSQWHRDALQSHLCFYSIAPYNEYNRFVVDSILAGWVQLCEQLTGRSDLVEAMTIEFEAPHYVSHYTRELSCRIEFGQPQNAVILKEGAEQTRLLFASLPDHRRMVSLCQTQLESISHPLTISHKTARAIAACLPKPCTLEIIAEALKTPHWTLRRKLQEENTTFKEILEQTRKELAGSYLANTATAVSEVAYLTGFSSTEAFQRAFKRWTGLPPGEYRRQNQPVNN</sequence>
<evidence type="ECO:0000256" key="2">
    <source>
        <dbReference type="ARBA" id="ARBA00023125"/>
    </source>
</evidence>
<accession>A0A1X7AML0</accession>
<dbReference type="InterPro" id="IPR020449">
    <property type="entry name" value="Tscrpt_reg_AraC-type_HTH"/>
</dbReference>
<evidence type="ECO:0000313" key="5">
    <source>
        <dbReference type="EMBL" id="SMA49283.1"/>
    </source>
</evidence>
<keyword evidence="6" id="KW-1185">Reference proteome</keyword>
<dbReference type="OrthoDB" id="5722175at2"/>
<dbReference type="PROSITE" id="PS01124">
    <property type="entry name" value="HTH_ARAC_FAMILY_2"/>
    <property type="match status" value="1"/>
</dbReference>
<evidence type="ECO:0000256" key="1">
    <source>
        <dbReference type="ARBA" id="ARBA00023015"/>
    </source>
</evidence>
<dbReference type="Pfam" id="PF12833">
    <property type="entry name" value="HTH_18"/>
    <property type="match status" value="1"/>
</dbReference>
<dbReference type="Proteomes" id="UP000196573">
    <property type="component" value="Unassembled WGS sequence"/>
</dbReference>
<dbReference type="SMART" id="SM00342">
    <property type="entry name" value="HTH_ARAC"/>
    <property type="match status" value="1"/>
</dbReference>
<dbReference type="PANTHER" id="PTHR47894">
    <property type="entry name" value="HTH-TYPE TRANSCRIPTIONAL REGULATOR GADX"/>
    <property type="match status" value="1"/>
</dbReference>
<evidence type="ECO:0000256" key="3">
    <source>
        <dbReference type="ARBA" id="ARBA00023163"/>
    </source>
</evidence>
<evidence type="ECO:0000259" key="4">
    <source>
        <dbReference type="PROSITE" id="PS01124"/>
    </source>
</evidence>
<dbReference type="EMBL" id="FWPT01000007">
    <property type="protein sequence ID" value="SMA49283.1"/>
    <property type="molecule type" value="Genomic_DNA"/>
</dbReference>
<feature type="domain" description="HTH araC/xylS-type" evidence="4">
    <location>
        <begin position="237"/>
        <end position="334"/>
    </location>
</feature>
<gene>
    <name evidence="5" type="primary">virS_5</name>
    <name evidence="5" type="ORF">EHSB41UT_03158</name>
</gene>
<dbReference type="SUPFAM" id="SSF46689">
    <property type="entry name" value="Homeodomain-like"/>
    <property type="match status" value="1"/>
</dbReference>
<dbReference type="AlphaFoldDB" id="A0A1X7AML0"/>
<dbReference type="PRINTS" id="PR00032">
    <property type="entry name" value="HTHARAC"/>
</dbReference>
<dbReference type="InterPro" id="IPR032687">
    <property type="entry name" value="AraC-type_N"/>
</dbReference>
<dbReference type="GO" id="GO:0005829">
    <property type="term" value="C:cytosol"/>
    <property type="evidence" value="ECO:0007669"/>
    <property type="project" value="TreeGrafter"/>
</dbReference>
<keyword evidence="3" id="KW-0804">Transcription</keyword>
<organism evidence="5 6">
    <name type="scientific">Parendozoicomonas haliclonae</name>
    <dbReference type="NCBI Taxonomy" id="1960125"/>
    <lineage>
        <taxon>Bacteria</taxon>
        <taxon>Pseudomonadati</taxon>
        <taxon>Pseudomonadota</taxon>
        <taxon>Gammaproteobacteria</taxon>
        <taxon>Oceanospirillales</taxon>
        <taxon>Endozoicomonadaceae</taxon>
        <taxon>Parendozoicomonas</taxon>
    </lineage>
</organism>
<evidence type="ECO:0000313" key="6">
    <source>
        <dbReference type="Proteomes" id="UP000196573"/>
    </source>
</evidence>
<protein>
    <submittedName>
        <fullName evidence="5">HTH-type transcriptional regulator VirS</fullName>
    </submittedName>
</protein>
<dbReference type="GO" id="GO:0003700">
    <property type="term" value="F:DNA-binding transcription factor activity"/>
    <property type="evidence" value="ECO:0007669"/>
    <property type="project" value="InterPro"/>
</dbReference>
<proteinExistence type="predicted"/>
<dbReference type="Pfam" id="PF12625">
    <property type="entry name" value="Arabinose_bd"/>
    <property type="match status" value="1"/>
</dbReference>
<dbReference type="PANTHER" id="PTHR47894:SF1">
    <property type="entry name" value="HTH-TYPE TRANSCRIPTIONAL REGULATOR VQSM"/>
    <property type="match status" value="1"/>
</dbReference>
<reference evidence="5 6" key="1">
    <citation type="submission" date="2017-03" db="EMBL/GenBank/DDBJ databases">
        <authorList>
            <person name="Afonso C.L."/>
            <person name="Miller P.J."/>
            <person name="Scott M.A."/>
            <person name="Spackman E."/>
            <person name="Goraichik I."/>
            <person name="Dimitrov K.M."/>
            <person name="Suarez D.L."/>
            <person name="Swayne D.E."/>
        </authorList>
    </citation>
    <scope>NUCLEOTIDE SEQUENCE [LARGE SCALE GENOMIC DNA]</scope>
    <source>
        <strain evidence="5">SB41UT1</strain>
    </source>
</reference>
<dbReference type="Gene3D" id="1.10.10.60">
    <property type="entry name" value="Homeodomain-like"/>
    <property type="match status" value="1"/>
</dbReference>
<dbReference type="InterPro" id="IPR009057">
    <property type="entry name" value="Homeodomain-like_sf"/>
</dbReference>
<keyword evidence="2" id="KW-0238">DNA-binding</keyword>
<name>A0A1X7AML0_9GAMM</name>
<keyword evidence="1" id="KW-0805">Transcription regulation</keyword>
<dbReference type="InterPro" id="IPR018060">
    <property type="entry name" value="HTH_AraC"/>
</dbReference>
<dbReference type="RefSeq" id="WP_087111586.1">
    <property type="nucleotide sequence ID" value="NZ_CBCSCN010000007.1"/>
</dbReference>
<dbReference type="GO" id="GO:0000976">
    <property type="term" value="F:transcription cis-regulatory region binding"/>
    <property type="evidence" value="ECO:0007669"/>
    <property type="project" value="TreeGrafter"/>
</dbReference>